<dbReference type="SUPFAM" id="SSF52743">
    <property type="entry name" value="Subtilisin-like"/>
    <property type="match status" value="1"/>
</dbReference>
<keyword evidence="4 5" id="KW-0720">Serine protease</keyword>
<dbReference type="PRINTS" id="PR00723">
    <property type="entry name" value="SUBTILISIN"/>
</dbReference>
<evidence type="ECO:0000256" key="4">
    <source>
        <dbReference type="ARBA" id="ARBA00022825"/>
    </source>
</evidence>
<dbReference type="InterPro" id="IPR034067">
    <property type="entry name" value="Serine_protease_KerA-like_dom"/>
</dbReference>
<protein>
    <submittedName>
        <fullName evidence="7">S8 family peptidase</fullName>
    </submittedName>
</protein>
<dbReference type="PROSITE" id="PS00136">
    <property type="entry name" value="SUBTILASE_ASP"/>
    <property type="match status" value="1"/>
</dbReference>
<name>A0ABW7Y976_STRCE</name>
<reference evidence="7 8" key="1">
    <citation type="submission" date="2024-10" db="EMBL/GenBank/DDBJ databases">
        <title>The Natural Products Discovery Center: Release of the First 8490 Sequenced Strains for Exploring Actinobacteria Biosynthetic Diversity.</title>
        <authorList>
            <person name="Kalkreuter E."/>
            <person name="Kautsar S.A."/>
            <person name="Yang D."/>
            <person name="Bader C.D."/>
            <person name="Teijaro C.N."/>
            <person name="Fluegel L."/>
            <person name="Davis C.M."/>
            <person name="Simpson J.R."/>
            <person name="Lauterbach L."/>
            <person name="Steele A.D."/>
            <person name="Gui C."/>
            <person name="Meng S."/>
            <person name="Li G."/>
            <person name="Viehrig K."/>
            <person name="Ye F."/>
            <person name="Su P."/>
            <person name="Kiefer A.F."/>
            <person name="Nichols A."/>
            <person name="Cepeda A.J."/>
            <person name="Yan W."/>
            <person name="Fan B."/>
            <person name="Jiang Y."/>
            <person name="Adhikari A."/>
            <person name="Zheng C.-J."/>
            <person name="Schuster L."/>
            <person name="Cowan T.M."/>
            <person name="Smanski M.J."/>
            <person name="Chevrette M.G."/>
            <person name="De Carvalho L.P.S."/>
            <person name="Shen B."/>
        </authorList>
    </citation>
    <scope>NUCLEOTIDE SEQUENCE [LARGE SCALE GENOMIC DNA]</scope>
    <source>
        <strain evidence="7 8">NPDC051599</strain>
    </source>
</reference>
<evidence type="ECO:0000313" key="7">
    <source>
        <dbReference type="EMBL" id="MFI5678942.1"/>
    </source>
</evidence>
<feature type="domain" description="Peptidase S8/S53" evidence="6">
    <location>
        <begin position="40"/>
        <end position="262"/>
    </location>
</feature>
<accession>A0ABW7Y976</accession>
<evidence type="ECO:0000256" key="3">
    <source>
        <dbReference type="ARBA" id="ARBA00022801"/>
    </source>
</evidence>
<sequence length="273" mass="28917">MTGRPALTWNALGRSTADLAVETDWPEHITPRWAWGGASGRGVRVCVVDSGVEGDHPDVGPVQGSFAVTSGDDGDLCVEPVPDGDTCGHGTACAGIIRALAPECELHSVRVLGERYSSSGAAFLTGLRWAVTQGYDVVSVSLSTTRGRFSEALHAIADEAFFRGTVLVCSAHNTPVESFPWRFASVISVGSHAVRDPGLLLYNPTPPVEFFAHGTDVEVAWLAGSRTRVTGNSFATPHVAGYCALALSKHPRLAPFQMKSLLHLLSDNVRPGT</sequence>
<dbReference type="EMBL" id="JBITDC010000013">
    <property type="protein sequence ID" value="MFI5678942.1"/>
    <property type="molecule type" value="Genomic_DNA"/>
</dbReference>
<feature type="active site" description="Charge relay system" evidence="5">
    <location>
        <position position="89"/>
    </location>
</feature>
<dbReference type="InterPro" id="IPR023827">
    <property type="entry name" value="Peptidase_S8_Asp-AS"/>
</dbReference>
<comment type="caution">
    <text evidence="7">The sequence shown here is derived from an EMBL/GenBank/DDBJ whole genome shotgun (WGS) entry which is preliminary data.</text>
</comment>
<dbReference type="InterPro" id="IPR050131">
    <property type="entry name" value="Peptidase_S8_subtilisin-like"/>
</dbReference>
<dbReference type="CDD" id="cd07492">
    <property type="entry name" value="Peptidases_S8_8"/>
    <property type="match status" value="1"/>
</dbReference>
<dbReference type="Proteomes" id="UP001612415">
    <property type="component" value="Unassembled WGS sequence"/>
</dbReference>
<keyword evidence="8" id="KW-1185">Reference proteome</keyword>
<dbReference type="RefSeq" id="WP_398659448.1">
    <property type="nucleotide sequence ID" value="NZ_JBITDC010000013.1"/>
</dbReference>
<feature type="active site" description="Charge relay system" evidence="5">
    <location>
        <position position="233"/>
    </location>
</feature>
<dbReference type="PANTHER" id="PTHR43806">
    <property type="entry name" value="PEPTIDASE S8"/>
    <property type="match status" value="1"/>
</dbReference>
<evidence type="ECO:0000256" key="1">
    <source>
        <dbReference type="ARBA" id="ARBA00011073"/>
    </source>
</evidence>
<dbReference type="PROSITE" id="PS51892">
    <property type="entry name" value="SUBTILASE"/>
    <property type="match status" value="1"/>
</dbReference>
<dbReference type="Gene3D" id="3.40.50.200">
    <property type="entry name" value="Peptidase S8/S53 domain"/>
    <property type="match status" value="1"/>
</dbReference>
<proteinExistence type="inferred from homology"/>
<feature type="active site" description="Charge relay system" evidence="5">
    <location>
        <position position="49"/>
    </location>
</feature>
<dbReference type="InterPro" id="IPR000209">
    <property type="entry name" value="Peptidase_S8/S53_dom"/>
</dbReference>
<gene>
    <name evidence="7" type="ORF">ACIA8P_30510</name>
</gene>
<keyword evidence="2 5" id="KW-0645">Protease</keyword>
<evidence type="ECO:0000256" key="2">
    <source>
        <dbReference type="ARBA" id="ARBA00022670"/>
    </source>
</evidence>
<evidence type="ECO:0000313" key="8">
    <source>
        <dbReference type="Proteomes" id="UP001612415"/>
    </source>
</evidence>
<organism evidence="7 8">
    <name type="scientific">Streptomyces cellulosae</name>
    <dbReference type="NCBI Taxonomy" id="1968"/>
    <lineage>
        <taxon>Bacteria</taxon>
        <taxon>Bacillati</taxon>
        <taxon>Actinomycetota</taxon>
        <taxon>Actinomycetes</taxon>
        <taxon>Kitasatosporales</taxon>
        <taxon>Streptomycetaceae</taxon>
        <taxon>Streptomyces</taxon>
    </lineage>
</organism>
<comment type="similarity">
    <text evidence="1 5">Belongs to the peptidase S8 family.</text>
</comment>
<evidence type="ECO:0000256" key="5">
    <source>
        <dbReference type="PROSITE-ProRule" id="PRU01240"/>
    </source>
</evidence>
<keyword evidence="3 5" id="KW-0378">Hydrolase</keyword>
<dbReference type="InterPro" id="IPR036852">
    <property type="entry name" value="Peptidase_S8/S53_dom_sf"/>
</dbReference>
<evidence type="ECO:0000259" key="6">
    <source>
        <dbReference type="Pfam" id="PF00082"/>
    </source>
</evidence>
<dbReference type="InterPro" id="IPR015500">
    <property type="entry name" value="Peptidase_S8_subtilisin-rel"/>
</dbReference>
<dbReference type="Pfam" id="PF00082">
    <property type="entry name" value="Peptidase_S8"/>
    <property type="match status" value="1"/>
</dbReference>
<dbReference type="PANTHER" id="PTHR43806:SF11">
    <property type="entry name" value="CEREVISIN-RELATED"/>
    <property type="match status" value="1"/>
</dbReference>